<gene>
    <name evidence="2" type="ORF">METZ01_LOCUS470317</name>
</gene>
<name>A0A383BCC3_9ZZZZ</name>
<evidence type="ECO:0000313" key="2">
    <source>
        <dbReference type="EMBL" id="SVE17463.1"/>
    </source>
</evidence>
<dbReference type="InterPro" id="IPR001296">
    <property type="entry name" value="Glyco_trans_1"/>
</dbReference>
<dbReference type="AlphaFoldDB" id="A0A383BCC3"/>
<dbReference type="PANTHER" id="PTHR12526">
    <property type="entry name" value="GLYCOSYLTRANSFERASE"/>
    <property type="match status" value="1"/>
</dbReference>
<dbReference type="EMBL" id="UINC01199167">
    <property type="protein sequence ID" value="SVE17463.1"/>
    <property type="molecule type" value="Genomic_DNA"/>
</dbReference>
<dbReference type="PANTHER" id="PTHR12526:SF630">
    <property type="entry name" value="GLYCOSYLTRANSFERASE"/>
    <property type="match status" value="1"/>
</dbReference>
<dbReference type="Gene3D" id="3.40.50.2000">
    <property type="entry name" value="Glycogen Phosphorylase B"/>
    <property type="match status" value="2"/>
</dbReference>
<proteinExistence type="predicted"/>
<organism evidence="2">
    <name type="scientific">marine metagenome</name>
    <dbReference type="NCBI Taxonomy" id="408172"/>
    <lineage>
        <taxon>unclassified sequences</taxon>
        <taxon>metagenomes</taxon>
        <taxon>ecological metagenomes</taxon>
    </lineage>
</organism>
<accession>A0A383BCC3</accession>
<protein>
    <recommendedName>
        <fullName evidence="1">Glycosyl transferase family 1 domain-containing protein</fullName>
    </recommendedName>
</protein>
<feature type="domain" description="Glycosyl transferase family 1" evidence="1">
    <location>
        <begin position="8"/>
        <end position="133"/>
    </location>
</feature>
<reference evidence="2" key="1">
    <citation type="submission" date="2018-05" db="EMBL/GenBank/DDBJ databases">
        <authorList>
            <person name="Lanie J.A."/>
            <person name="Ng W.-L."/>
            <person name="Kazmierczak K.M."/>
            <person name="Andrzejewski T.M."/>
            <person name="Davidsen T.M."/>
            <person name="Wayne K.J."/>
            <person name="Tettelin H."/>
            <person name="Glass J.I."/>
            <person name="Rusch D."/>
            <person name="Podicherti R."/>
            <person name="Tsui H.-C.T."/>
            <person name="Winkler M.E."/>
        </authorList>
    </citation>
    <scope>NUCLEOTIDE SEQUENCE</scope>
</reference>
<evidence type="ECO:0000259" key="1">
    <source>
        <dbReference type="Pfam" id="PF00534"/>
    </source>
</evidence>
<dbReference type="Pfam" id="PF00534">
    <property type="entry name" value="Glycos_transf_1"/>
    <property type="match status" value="1"/>
</dbReference>
<sequence>MSQRVCSSRQDVLFFIVGDGELRDELESIVSALGLESAVRFLGWRQDLATIYAASDLFVLTSRNEGTPVALIEAMASGVPGISTDVGGVRDVMTSPSVGSVVPFGDAEALAGSVLSLLAAGTAERRAMGMRARDVVSKRFTMDRLVEEIADLYGELIDEE</sequence>
<dbReference type="SUPFAM" id="SSF53756">
    <property type="entry name" value="UDP-Glycosyltransferase/glycogen phosphorylase"/>
    <property type="match status" value="1"/>
</dbReference>